<dbReference type="InterPro" id="IPR036126">
    <property type="entry name" value="TBCA_sf"/>
</dbReference>
<comment type="function">
    <text evidence="1">Tubulin-folding protein; involved in the early step of the tubulin folding pathway.</text>
</comment>
<protein>
    <recommendedName>
        <fullName evidence="3 6">Tubulin-specific chaperone A</fullName>
    </recommendedName>
</protein>
<evidence type="ECO:0000256" key="4">
    <source>
        <dbReference type="ARBA" id="ARBA00023186"/>
    </source>
</evidence>
<evidence type="ECO:0000313" key="8">
    <source>
        <dbReference type="Proteomes" id="UP001148838"/>
    </source>
</evidence>
<dbReference type="Gene3D" id="1.20.58.90">
    <property type="match status" value="1"/>
</dbReference>
<keyword evidence="6" id="KW-0206">Cytoskeleton</keyword>
<comment type="subunit">
    <text evidence="5 6">Supercomplex made of cofactors A to E. Cofactors A and D function by capturing and stabilizing tubulin in a quasi-native conformation. Cofactor E binds to the cofactor D-tubulin complex; interaction with cofactor C then causes the release of tubulin polypeptides that are committed to the native state.</text>
</comment>
<evidence type="ECO:0000256" key="2">
    <source>
        <dbReference type="ARBA" id="ARBA00006806"/>
    </source>
</evidence>
<proteinExistence type="inferred from homology"/>
<dbReference type="EMBL" id="JAJSOF020000011">
    <property type="protein sequence ID" value="KAJ4445241.1"/>
    <property type="molecule type" value="Genomic_DNA"/>
</dbReference>
<dbReference type="Pfam" id="PF02970">
    <property type="entry name" value="TBCA"/>
    <property type="match status" value="1"/>
</dbReference>
<evidence type="ECO:0000256" key="5">
    <source>
        <dbReference type="ARBA" id="ARBA00026055"/>
    </source>
</evidence>
<keyword evidence="4 6" id="KW-0143">Chaperone</keyword>
<evidence type="ECO:0000256" key="1">
    <source>
        <dbReference type="ARBA" id="ARBA00003046"/>
    </source>
</evidence>
<organism evidence="7 8">
    <name type="scientific">Periplaneta americana</name>
    <name type="common">American cockroach</name>
    <name type="synonym">Blatta americana</name>
    <dbReference type="NCBI Taxonomy" id="6978"/>
    <lineage>
        <taxon>Eukaryota</taxon>
        <taxon>Metazoa</taxon>
        <taxon>Ecdysozoa</taxon>
        <taxon>Arthropoda</taxon>
        <taxon>Hexapoda</taxon>
        <taxon>Insecta</taxon>
        <taxon>Pterygota</taxon>
        <taxon>Neoptera</taxon>
        <taxon>Polyneoptera</taxon>
        <taxon>Dictyoptera</taxon>
        <taxon>Blattodea</taxon>
        <taxon>Blattoidea</taxon>
        <taxon>Blattidae</taxon>
        <taxon>Blattinae</taxon>
        <taxon>Periplaneta</taxon>
    </lineage>
</organism>
<keyword evidence="8" id="KW-1185">Reference proteome</keyword>
<evidence type="ECO:0000256" key="6">
    <source>
        <dbReference type="RuleBase" id="RU364030"/>
    </source>
</evidence>
<sequence>MVECFYNVSKVERLHQACIRVCALRAGSQLMSGMQILAALCFRLCSEDKCRYNIIIETASDPRIKALRIKTGIVKRLAKEKVMYEKEIEDQGKDEHDIRKQEEVLQESIMMVPDCQRRLVKAYDELKLENRISFE</sequence>
<keyword evidence="6" id="KW-0493">Microtubule</keyword>
<keyword evidence="6" id="KW-0963">Cytoplasm</keyword>
<evidence type="ECO:0000313" key="7">
    <source>
        <dbReference type="EMBL" id="KAJ4445241.1"/>
    </source>
</evidence>
<comment type="subcellular location">
    <subcellularLocation>
        <location evidence="6">Cytoplasm</location>
        <location evidence="6">Cytoskeleton</location>
    </subcellularLocation>
</comment>
<gene>
    <name evidence="7" type="ORF">ANN_07042</name>
</gene>
<dbReference type="PANTHER" id="PTHR21500:SF0">
    <property type="entry name" value="TUBULIN-SPECIFIC CHAPERONE A"/>
    <property type="match status" value="1"/>
</dbReference>
<accession>A0ABQ8TF57</accession>
<evidence type="ECO:0000256" key="3">
    <source>
        <dbReference type="ARBA" id="ARBA00015002"/>
    </source>
</evidence>
<dbReference type="Proteomes" id="UP001148838">
    <property type="component" value="Unassembled WGS sequence"/>
</dbReference>
<dbReference type="SUPFAM" id="SSF46988">
    <property type="entry name" value="Tubulin chaperone cofactor A"/>
    <property type="match status" value="1"/>
</dbReference>
<comment type="similarity">
    <text evidence="2 6">Belongs to the TBCA family.</text>
</comment>
<comment type="caution">
    <text evidence="7">The sequence shown here is derived from an EMBL/GenBank/DDBJ whole genome shotgun (WGS) entry which is preliminary data.</text>
</comment>
<dbReference type="InterPro" id="IPR004226">
    <property type="entry name" value="TBCA"/>
</dbReference>
<dbReference type="PANTHER" id="PTHR21500">
    <property type="entry name" value="TUBULIN-SPECIFIC CHAPERONE A"/>
    <property type="match status" value="1"/>
</dbReference>
<name>A0ABQ8TF57_PERAM</name>
<reference evidence="7 8" key="1">
    <citation type="journal article" date="2022" name="Allergy">
        <title>Genome assembly and annotation of Periplaneta americana reveal a comprehensive cockroach allergen profile.</title>
        <authorList>
            <person name="Wang L."/>
            <person name="Xiong Q."/>
            <person name="Saelim N."/>
            <person name="Wang L."/>
            <person name="Nong W."/>
            <person name="Wan A.T."/>
            <person name="Shi M."/>
            <person name="Liu X."/>
            <person name="Cao Q."/>
            <person name="Hui J.H.L."/>
            <person name="Sookrung N."/>
            <person name="Leung T.F."/>
            <person name="Tungtrongchitr A."/>
            <person name="Tsui S.K.W."/>
        </authorList>
    </citation>
    <scope>NUCLEOTIDE SEQUENCE [LARGE SCALE GENOMIC DNA]</scope>
    <source>
        <strain evidence="7">PWHHKU_190912</strain>
    </source>
</reference>